<feature type="region of interest" description="Disordered" evidence="1">
    <location>
        <begin position="243"/>
        <end position="281"/>
    </location>
</feature>
<evidence type="ECO:0000256" key="1">
    <source>
        <dbReference type="SAM" id="MobiDB-lite"/>
    </source>
</evidence>
<organism evidence="2 3">
    <name type="scientific">Pseudokineococcus lusitanus</name>
    <dbReference type="NCBI Taxonomy" id="763993"/>
    <lineage>
        <taxon>Bacteria</taxon>
        <taxon>Bacillati</taxon>
        <taxon>Actinomycetota</taxon>
        <taxon>Actinomycetes</taxon>
        <taxon>Kineosporiales</taxon>
        <taxon>Kineosporiaceae</taxon>
        <taxon>Pseudokineococcus</taxon>
    </lineage>
</organism>
<accession>A0A3N1GX59</accession>
<dbReference type="OrthoDB" id="9786339at2"/>
<keyword evidence="3" id="KW-1185">Reference proteome</keyword>
<gene>
    <name evidence="2" type="ORF">EDC03_2548</name>
</gene>
<proteinExistence type="predicted"/>
<feature type="compositionally biased region" description="Pro residues" evidence="1">
    <location>
        <begin position="267"/>
        <end position="281"/>
    </location>
</feature>
<evidence type="ECO:0000313" key="2">
    <source>
        <dbReference type="EMBL" id="ROP34726.1"/>
    </source>
</evidence>
<feature type="compositionally biased region" description="Low complexity" evidence="1">
    <location>
        <begin position="339"/>
        <end position="363"/>
    </location>
</feature>
<feature type="region of interest" description="Disordered" evidence="1">
    <location>
        <begin position="394"/>
        <end position="424"/>
    </location>
</feature>
<feature type="compositionally biased region" description="Acidic residues" evidence="1">
    <location>
        <begin position="545"/>
        <end position="566"/>
    </location>
</feature>
<dbReference type="InParanoid" id="A0A3N1GX59"/>
<evidence type="ECO:0008006" key="4">
    <source>
        <dbReference type="Google" id="ProtNLM"/>
    </source>
</evidence>
<protein>
    <recommendedName>
        <fullName evidence="4">Protein kinase domain-containing protein</fullName>
    </recommendedName>
</protein>
<dbReference type="SUPFAM" id="SSF56112">
    <property type="entry name" value="Protein kinase-like (PK-like)"/>
    <property type="match status" value="1"/>
</dbReference>
<feature type="region of interest" description="Disordered" evidence="1">
    <location>
        <begin position="498"/>
        <end position="568"/>
    </location>
</feature>
<feature type="compositionally biased region" description="Low complexity" evidence="1">
    <location>
        <begin position="109"/>
        <end position="118"/>
    </location>
</feature>
<feature type="compositionally biased region" description="Low complexity" evidence="1">
    <location>
        <begin position="522"/>
        <end position="535"/>
    </location>
</feature>
<evidence type="ECO:0000313" key="3">
    <source>
        <dbReference type="Proteomes" id="UP000276232"/>
    </source>
</evidence>
<reference evidence="2 3" key="1">
    <citation type="journal article" date="2015" name="Stand. Genomic Sci.">
        <title>Genomic Encyclopedia of Bacterial and Archaeal Type Strains, Phase III: the genomes of soil and plant-associated and newly described type strains.</title>
        <authorList>
            <person name="Whitman W.B."/>
            <person name="Woyke T."/>
            <person name="Klenk H.P."/>
            <person name="Zhou Y."/>
            <person name="Lilburn T.G."/>
            <person name="Beck B.J."/>
            <person name="De Vos P."/>
            <person name="Vandamme P."/>
            <person name="Eisen J.A."/>
            <person name="Garrity G."/>
            <person name="Hugenholtz P."/>
            <person name="Kyrpides N.C."/>
        </authorList>
    </citation>
    <scope>NUCLEOTIDE SEQUENCE [LARGE SCALE GENOMIC DNA]</scope>
    <source>
        <strain evidence="2 3">CECT 7306</strain>
    </source>
</reference>
<dbReference type="InterPro" id="IPR011009">
    <property type="entry name" value="Kinase-like_dom_sf"/>
</dbReference>
<dbReference type="Proteomes" id="UP000276232">
    <property type="component" value="Unassembled WGS sequence"/>
</dbReference>
<dbReference type="EMBL" id="RJKN01000006">
    <property type="protein sequence ID" value="ROP34726.1"/>
    <property type="molecule type" value="Genomic_DNA"/>
</dbReference>
<sequence length="675" mass="67083">MQAAPPLREGDALAGRYRLVRRTGGTAPDRAAAPSGSTTTWRGRDLLLGRPVELLAVAGGAQDVVDAARRAALVDDPRVMRVLDVGTSRAPDAAAPGEDEHPLADAEEPAAGAPAADPDATWSYVVTESVPGETLAAMVQRRGPLPASLVRTLVGEAAQALERARALGLHHRRLTPAHLRRVRDGGVGVTGVEVHAAAAEGEHLAEGGEPTGPLPVVDPAVAARADAVALVALAYAGLTGRWPGPLRGEGDEQDAGVPDAPALPLAPRAPVPHGPGDQPVPPADLVADVPADLDLLCAVTLGPHEDGPRTPGELADQLAPWDSPYVDGRPGGGARPVRRPAVPAARRPAGGPAADAGPPAGAPAVAPVAAAAAGSGAGTSAAATTDVPLVDAPTAAAAPVPPPADAAAPARGGSRPAPRPGAFETPAAGVAAVAAPADRAPDGRGDDGPDDPHDPDGPEGPDDGGRRRAGRGRTVAVVAVVAVGVVVALVWAVDVLTGIGGDDDPVSSPQPTATGGTGGGEPSAAPSATPTDPAAVPEVVGATDLDPEGDGEEGPDTVEDALDGDEGTAWRTSTYGSTAFGNLKDGVGYALDLGAPTPVRAVTLTTRGSGGTVEVRTADAPEVEGSTVVATAELGGTVEVPLPEGTTTEQLVLWFTELPTVDGDARLELVEVQVR</sequence>
<comment type="caution">
    <text evidence="2">The sequence shown here is derived from an EMBL/GenBank/DDBJ whole genome shotgun (WGS) entry which is preliminary data.</text>
</comment>
<feature type="region of interest" description="Disordered" evidence="1">
    <location>
        <begin position="437"/>
        <end position="469"/>
    </location>
</feature>
<feature type="compositionally biased region" description="Low complexity" evidence="1">
    <location>
        <begin position="405"/>
        <end position="424"/>
    </location>
</feature>
<feature type="region of interest" description="Disordered" evidence="1">
    <location>
        <begin position="20"/>
        <end position="39"/>
    </location>
</feature>
<feature type="region of interest" description="Disordered" evidence="1">
    <location>
        <begin position="87"/>
        <end position="118"/>
    </location>
</feature>
<feature type="region of interest" description="Disordered" evidence="1">
    <location>
        <begin position="302"/>
        <end position="363"/>
    </location>
</feature>
<dbReference type="AlphaFoldDB" id="A0A3N1GX59"/>
<feature type="compositionally biased region" description="Basic and acidic residues" evidence="1">
    <location>
        <begin position="439"/>
        <end position="456"/>
    </location>
</feature>
<dbReference type="RefSeq" id="WP_123380606.1">
    <property type="nucleotide sequence ID" value="NZ_RJKN01000006.1"/>
</dbReference>
<feature type="compositionally biased region" description="Low complexity" evidence="1">
    <location>
        <begin position="255"/>
        <end position="266"/>
    </location>
</feature>
<dbReference type="Gene3D" id="1.10.510.10">
    <property type="entry name" value="Transferase(Phosphotransferase) domain 1"/>
    <property type="match status" value="1"/>
</dbReference>
<name>A0A3N1GX59_9ACTN</name>